<dbReference type="PANTHER" id="PTHR14226">
    <property type="entry name" value="NEUROPATHY TARGET ESTERASE/SWISS CHEESE D.MELANOGASTER"/>
    <property type="match status" value="1"/>
</dbReference>
<evidence type="ECO:0000259" key="4">
    <source>
        <dbReference type="PROSITE" id="PS51635"/>
    </source>
</evidence>
<dbReference type="OrthoDB" id="371677at2157"/>
<dbReference type="InterPro" id="IPR016035">
    <property type="entry name" value="Acyl_Trfase/lysoPLipase"/>
</dbReference>
<evidence type="ECO:0000256" key="1">
    <source>
        <dbReference type="ARBA" id="ARBA00022801"/>
    </source>
</evidence>
<dbReference type="AlphaFoldDB" id="A0A8J8Q4B1"/>
<protein>
    <submittedName>
        <fullName evidence="5">Alpha/beta hydrolase</fullName>
    </submittedName>
</protein>
<name>A0A8J8Q4B1_9EURY</name>
<reference evidence="5" key="1">
    <citation type="submission" date="2017-11" db="EMBL/GenBank/DDBJ databases">
        <authorList>
            <person name="Kajale S.C."/>
            <person name="Sharma A."/>
        </authorList>
    </citation>
    <scope>NUCLEOTIDE SEQUENCE</scope>
    <source>
        <strain evidence="5">LS1_42</strain>
    </source>
</reference>
<proteinExistence type="predicted"/>
<sequence>MSSDPPQVAIACQGGGSHTAFTAGVLARLLEDGALERDVDIVGFSGTSGGAVCASLAWYGREHPDHEPDELLADYWSEMAARGPVERVTNEAVRWGSRLERMGVPLPDVSPYRSPAALWGRREFLELLERHIDFDAMPDLLDGTNPALLVSAIDVLSGEFRLFREDELSPEAILASAAIPYVFRAVEINGAHYWDGLFSKNPPVKDFVTNRETPDPDEIWIVKINPQRRNRVPKSPDGIADRRNELSGNKSLNGEVSFIEHVNDWVEKGYLPEKFTHTEIERIRFRRPDLGWRTKLDRSPAFIEGLFADGEDAAEAFLADRHAAGDEDV</sequence>
<dbReference type="SUPFAM" id="SSF52151">
    <property type="entry name" value="FabD/lysophospholipase-like"/>
    <property type="match status" value="1"/>
</dbReference>
<keyword evidence="6" id="KW-1185">Reference proteome</keyword>
<gene>
    <name evidence="5" type="ORF">CV102_00280</name>
</gene>
<dbReference type="Proteomes" id="UP000766904">
    <property type="component" value="Unassembled WGS sequence"/>
</dbReference>
<dbReference type="GO" id="GO:0016042">
    <property type="term" value="P:lipid catabolic process"/>
    <property type="evidence" value="ECO:0007669"/>
    <property type="project" value="UniProtKB-KW"/>
</dbReference>
<dbReference type="Gene3D" id="3.40.1090.10">
    <property type="entry name" value="Cytosolic phospholipase A2 catalytic domain"/>
    <property type="match status" value="2"/>
</dbReference>
<keyword evidence="2" id="KW-0442">Lipid degradation</keyword>
<feature type="domain" description="PNPLA" evidence="4">
    <location>
        <begin position="10"/>
        <end position="208"/>
    </location>
</feature>
<dbReference type="RefSeq" id="WP_148855659.1">
    <property type="nucleotide sequence ID" value="NZ_PHNJ01000001.1"/>
</dbReference>
<dbReference type="PROSITE" id="PS51635">
    <property type="entry name" value="PNPLA"/>
    <property type="match status" value="1"/>
</dbReference>
<comment type="caution">
    <text evidence="5">The sequence shown here is derived from an EMBL/GenBank/DDBJ whole genome shotgun (WGS) entry which is preliminary data.</text>
</comment>
<dbReference type="Pfam" id="PF01734">
    <property type="entry name" value="Patatin"/>
    <property type="match status" value="1"/>
</dbReference>
<dbReference type="GO" id="GO:0016787">
    <property type="term" value="F:hydrolase activity"/>
    <property type="evidence" value="ECO:0007669"/>
    <property type="project" value="UniProtKB-KW"/>
</dbReference>
<accession>A0A8J8Q4B1</accession>
<dbReference type="InterPro" id="IPR050301">
    <property type="entry name" value="NTE"/>
</dbReference>
<organism evidence="5 6">
    <name type="scientific">Natronococcus pandeyae</name>
    <dbReference type="NCBI Taxonomy" id="2055836"/>
    <lineage>
        <taxon>Archaea</taxon>
        <taxon>Methanobacteriati</taxon>
        <taxon>Methanobacteriota</taxon>
        <taxon>Stenosarchaea group</taxon>
        <taxon>Halobacteria</taxon>
        <taxon>Halobacteriales</taxon>
        <taxon>Natrialbaceae</taxon>
        <taxon>Natronococcus</taxon>
    </lineage>
</organism>
<evidence type="ECO:0000313" key="5">
    <source>
        <dbReference type="EMBL" id="TYL40055.1"/>
    </source>
</evidence>
<evidence type="ECO:0000313" key="6">
    <source>
        <dbReference type="Proteomes" id="UP000766904"/>
    </source>
</evidence>
<evidence type="ECO:0000256" key="2">
    <source>
        <dbReference type="ARBA" id="ARBA00022963"/>
    </source>
</evidence>
<keyword evidence="3" id="KW-0443">Lipid metabolism</keyword>
<evidence type="ECO:0000256" key="3">
    <source>
        <dbReference type="ARBA" id="ARBA00023098"/>
    </source>
</evidence>
<dbReference type="PANTHER" id="PTHR14226:SF78">
    <property type="entry name" value="SLR0060 PROTEIN"/>
    <property type="match status" value="1"/>
</dbReference>
<dbReference type="EMBL" id="PHNJ01000001">
    <property type="protein sequence ID" value="TYL40055.1"/>
    <property type="molecule type" value="Genomic_DNA"/>
</dbReference>
<keyword evidence="1 5" id="KW-0378">Hydrolase</keyword>
<dbReference type="InterPro" id="IPR002641">
    <property type="entry name" value="PNPLA_dom"/>
</dbReference>